<evidence type="ECO:0000313" key="2">
    <source>
        <dbReference type="EMBL" id="MDT7044178.1"/>
    </source>
</evidence>
<name>A0ABU3KCR1_9BACT</name>
<comment type="caution">
    <text evidence="2">The sequence shown here is derived from an EMBL/GenBank/DDBJ whole genome shotgun (WGS) entry which is preliminary data.</text>
</comment>
<dbReference type="InterPro" id="IPR042298">
    <property type="entry name" value="P-CP_red_C"/>
</dbReference>
<dbReference type="InterPro" id="IPR013580">
    <property type="entry name" value="LI-POR_suB-like_C"/>
</dbReference>
<reference evidence="2 3" key="1">
    <citation type="journal article" date="2023" name="ISME J.">
        <title>Cultivation and genomic characterization of novel and ubiquitous marine nitrite-oxidizing bacteria from the Nitrospirales.</title>
        <authorList>
            <person name="Mueller A.J."/>
            <person name="Daebeler A."/>
            <person name="Herbold C.W."/>
            <person name="Kirkegaard R.H."/>
            <person name="Daims H."/>
        </authorList>
    </citation>
    <scope>NUCLEOTIDE SEQUENCE [LARGE SCALE GENOMIC DNA]</scope>
    <source>
        <strain evidence="2 3">EB</strain>
    </source>
</reference>
<feature type="domain" description="Light-independent protochlorophyllide reductase subunit B-like C-terminal" evidence="1">
    <location>
        <begin position="104"/>
        <end position="148"/>
    </location>
</feature>
<evidence type="ECO:0000313" key="3">
    <source>
        <dbReference type="Proteomes" id="UP001250932"/>
    </source>
</evidence>
<evidence type="ECO:0000259" key="1">
    <source>
        <dbReference type="Pfam" id="PF08369"/>
    </source>
</evidence>
<gene>
    <name evidence="2" type="ORF">PPG34_17640</name>
</gene>
<dbReference type="Pfam" id="PF08369">
    <property type="entry name" value="PCP_red"/>
    <property type="match status" value="1"/>
</dbReference>
<sequence>MNCSCGSELQLVRIEEGDDGQSFIRYSCPGCALEFGIEATCDEASPFFNGPVWTDEAQHYLDRMPPYLKPLVCKEVEDYAGSKNIRLLSTGLITEAKNQGTVSWHPEAETRLSRVPGPVRAMARVELERTALDRGLPEVTVALMEELKARYFGMAGKGS</sequence>
<protein>
    <submittedName>
        <fullName evidence="2">PCP reductase family protein</fullName>
    </submittedName>
</protein>
<dbReference type="Gene3D" id="1.10.8.550">
    <property type="entry name" value="Proto-chlorophyllide reductase 57 kD subunit B"/>
    <property type="match status" value="2"/>
</dbReference>
<proteinExistence type="predicted"/>
<accession>A0ABU3KCR1</accession>
<keyword evidence="3" id="KW-1185">Reference proteome</keyword>
<dbReference type="RefSeq" id="WP_313834763.1">
    <property type="nucleotide sequence ID" value="NZ_JAQOUE010000002.1"/>
</dbReference>
<organism evidence="2 3">
    <name type="scientific">Candidatus Nitronereus thalassa</name>
    <dbReference type="NCBI Taxonomy" id="3020898"/>
    <lineage>
        <taxon>Bacteria</taxon>
        <taxon>Pseudomonadati</taxon>
        <taxon>Nitrospirota</taxon>
        <taxon>Nitrospiria</taxon>
        <taxon>Nitrospirales</taxon>
        <taxon>Nitrospiraceae</taxon>
        <taxon>Candidatus Nitronereus</taxon>
    </lineage>
</organism>
<dbReference type="Proteomes" id="UP001250932">
    <property type="component" value="Unassembled WGS sequence"/>
</dbReference>
<dbReference type="EMBL" id="JAQOUE010000002">
    <property type="protein sequence ID" value="MDT7044178.1"/>
    <property type="molecule type" value="Genomic_DNA"/>
</dbReference>